<dbReference type="OrthoDB" id="5412996at2759"/>
<protein>
    <submittedName>
        <fullName evidence="1">Uncharacterized protein</fullName>
    </submittedName>
</protein>
<dbReference type="VEuPathDB" id="FungiDB:GMDG_02726"/>
<reference evidence="1" key="1">
    <citation type="submission" date="2016-03" db="EMBL/GenBank/DDBJ databases">
        <title>Updated assembly of Pseudogymnoascus destructans, the fungus causing white-nose syndrome of bats.</title>
        <authorList>
            <person name="Palmer J.M."/>
            <person name="Drees K.P."/>
            <person name="Foster J.T."/>
            <person name="Lindner D.L."/>
        </authorList>
    </citation>
    <scope>NUCLEOTIDE SEQUENCE [LARGE SCALE GENOMIC DNA]</scope>
    <source>
        <strain evidence="1">20631-21</strain>
    </source>
</reference>
<dbReference type="Proteomes" id="UP000077154">
    <property type="component" value="Unassembled WGS sequence"/>
</dbReference>
<dbReference type="EMBL" id="KV441393">
    <property type="protein sequence ID" value="OAF59475.1"/>
    <property type="molecule type" value="Genomic_DNA"/>
</dbReference>
<sequence>MNGLRAYEPRLRTFLAVFHEREDAFMQEGRLDENHRLSLPMRESWESGDFWVVYAASKSFAFYAVFWKYLDTRFSGPAAELDGDEWERRTGLLDEEEVMEIDSFIDQKVDELKNSGLGMGTWLS</sequence>
<proteinExistence type="predicted"/>
<dbReference type="GeneID" id="36286826"/>
<gene>
    <name evidence="1" type="ORF">VC83_03752</name>
</gene>
<organism evidence="1">
    <name type="scientific">Pseudogymnoascus destructans</name>
    <dbReference type="NCBI Taxonomy" id="655981"/>
    <lineage>
        <taxon>Eukaryota</taxon>
        <taxon>Fungi</taxon>
        <taxon>Dikarya</taxon>
        <taxon>Ascomycota</taxon>
        <taxon>Pezizomycotina</taxon>
        <taxon>Leotiomycetes</taxon>
        <taxon>Thelebolales</taxon>
        <taxon>Thelebolaceae</taxon>
        <taxon>Pseudogymnoascus</taxon>
    </lineage>
</organism>
<name>A0A177ABI3_9PEZI</name>
<dbReference type="RefSeq" id="XP_024324758.1">
    <property type="nucleotide sequence ID" value="XM_024467395.1"/>
</dbReference>
<dbReference type="AlphaFoldDB" id="A0A177ABI3"/>
<evidence type="ECO:0000313" key="1">
    <source>
        <dbReference type="EMBL" id="OAF59475.1"/>
    </source>
</evidence>
<accession>A0A177ABI3</accession>